<evidence type="ECO:0000256" key="1">
    <source>
        <dbReference type="ARBA" id="ARBA00004141"/>
    </source>
</evidence>
<feature type="transmembrane region" description="Helical" evidence="6">
    <location>
        <begin position="485"/>
        <end position="505"/>
    </location>
</feature>
<feature type="transmembrane region" description="Helical" evidence="6">
    <location>
        <begin position="251"/>
        <end position="269"/>
    </location>
</feature>
<evidence type="ECO:0000256" key="5">
    <source>
        <dbReference type="SAM" id="MobiDB-lite"/>
    </source>
</evidence>
<dbReference type="GO" id="GO:0022857">
    <property type="term" value="F:transmembrane transporter activity"/>
    <property type="evidence" value="ECO:0007669"/>
    <property type="project" value="InterPro"/>
</dbReference>
<dbReference type="Gene3D" id="1.20.1250.20">
    <property type="entry name" value="MFS general substrate transporter like domains"/>
    <property type="match status" value="1"/>
</dbReference>
<dbReference type="Proteomes" id="UP001321473">
    <property type="component" value="Unassembled WGS sequence"/>
</dbReference>
<feature type="transmembrane region" description="Helical" evidence="6">
    <location>
        <begin position="544"/>
        <end position="561"/>
    </location>
</feature>
<feature type="region of interest" description="Disordered" evidence="5">
    <location>
        <begin position="597"/>
        <end position="648"/>
    </location>
</feature>
<dbReference type="SUPFAM" id="SSF103473">
    <property type="entry name" value="MFS general substrate transporter"/>
    <property type="match status" value="1"/>
</dbReference>
<dbReference type="Pfam" id="PF00083">
    <property type="entry name" value="Sugar_tr"/>
    <property type="match status" value="1"/>
</dbReference>
<feature type="transmembrane region" description="Helical" evidence="6">
    <location>
        <begin position="306"/>
        <end position="328"/>
    </location>
</feature>
<gene>
    <name evidence="7" type="ORF">V5799_010410</name>
</gene>
<feature type="compositionally biased region" description="Polar residues" evidence="5">
    <location>
        <begin position="639"/>
        <end position="648"/>
    </location>
</feature>
<dbReference type="PANTHER" id="PTHR24064">
    <property type="entry name" value="SOLUTE CARRIER FAMILY 22 MEMBER"/>
    <property type="match status" value="1"/>
</dbReference>
<evidence type="ECO:0000256" key="4">
    <source>
        <dbReference type="ARBA" id="ARBA00023136"/>
    </source>
</evidence>
<sequence>MNVQPRGTRRRRKPSITVTLCHDGFPRQTALFPRVTTFLRSSSTGAQTFRSFDMQSPLRARFDATGALETSEAFDCAEAFGYGNFQRGVLVFAVLTVWVMHAHTLAFPLISSDLDHWCKRPADLNISTEAWKDLAIPVEGNGRRGRCTVYASPYDPNDTAVVRCEQWDYDIRVAHTTIVSNWDLVCHRRWLLAVAFAVYMAGSLGFLVAGGFVTDAIGRKLAILGATSLLMLAAFGGCFANTYLMYLSSRFVISGCSCTLCVIANVLVAEVSTNRHRSLHFSISCGTGLWLAEVFFVVLRDERLNWMVLQLLMVAPTLLLPLGCTLVLESPRWLIATQNLERADVVVHTAARQNGFPDDKASEFIEILRKEELERAKVTCMGTEEAKKHPSATVLRRALALFATSFNVMGAYYVVLLASAARKKPWVPWTSLVVDGVFYCMYFAAVDRVDRVSMAVRVFVTGGAICCLLAGVLTGSSPEEVGSTLLILVKSVINVAITITTLCAAESFPSIVRGFGGCLYMACARLGGMFASAASVLRTAEEEAFLLIITAVLLFVSAFIVERLQRQATALKQGATPSSARSMSRAEVLEEMKATLEPRPKEKIWRQQRSGSPTVSPSSSSPGQTTPLSECSVYPPYHFTSSRNVRLG</sequence>
<feature type="transmembrane region" description="Helical" evidence="6">
    <location>
        <begin position="221"/>
        <end position="245"/>
    </location>
</feature>
<evidence type="ECO:0000313" key="8">
    <source>
        <dbReference type="Proteomes" id="UP001321473"/>
    </source>
</evidence>
<feature type="transmembrane region" description="Helical" evidence="6">
    <location>
        <begin position="190"/>
        <end position="214"/>
    </location>
</feature>
<dbReference type="InterPro" id="IPR005828">
    <property type="entry name" value="MFS_sugar_transport-like"/>
</dbReference>
<evidence type="ECO:0000256" key="3">
    <source>
        <dbReference type="ARBA" id="ARBA00022989"/>
    </source>
</evidence>
<keyword evidence="4 6" id="KW-0472">Membrane</keyword>
<feature type="transmembrane region" description="Helical" evidence="6">
    <location>
        <begin position="454"/>
        <end position="473"/>
    </location>
</feature>
<dbReference type="AlphaFoldDB" id="A0AAQ4EJY8"/>
<keyword evidence="2 6" id="KW-0812">Transmembrane</keyword>
<proteinExistence type="predicted"/>
<dbReference type="EMBL" id="JARKHS020014605">
    <property type="protein sequence ID" value="KAK8775057.1"/>
    <property type="molecule type" value="Genomic_DNA"/>
</dbReference>
<feature type="transmembrane region" description="Helical" evidence="6">
    <location>
        <begin position="426"/>
        <end position="445"/>
    </location>
</feature>
<accession>A0AAQ4EJY8</accession>
<dbReference type="GO" id="GO:0016020">
    <property type="term" value="C:membrane"/>
    <property type="evidence" value="ECO:0007669"/>
    <property type="project" value="UniProtKB-SubCell"/>
</dbReference>
<protein>
    <submittedName>
        <fullName evidence="7">Uncharacterized protein</fullName>
    </submittedName>
</protein>
<feature type="transmembrane region" description="Helical" evidence="6">
    <location>
        <begin position="517"/>
        <end position="538"/>
    </location>
</feature>
<feature type="transmembrane region" description="Helical" evidence="6">
    <location>
        <begin position="281"/>
        <end position="300"/>
    </location>
</feature>
<feature type="compositionally biased region" description="Low complexity" evidence="5">
    <location>
        <begin position="610"/>
        <end position="629"/>
    </location>
</feature>
<keyword evidence="8" id="KW-1185">Reference proteome</keyword>
<evidence type="ECO:0000256" key="2">
    <source>
        <dbReference type="ARBA" id="ARBA00022692"/>
    </source>
</evidence>
<evidence type="ECO:0000256" key="6">
    <source>
        <dbReference type="SAM" id="Phobius"/>
    </source>
</evidence>
<name>A0AAQ4EJY8_AMBAM</name>
<comment type="subcellular location">
    <subcellularLocation>
        <location evidence="1">Membrane</location>
        <topology evidence="1">Multi-pass membrane protein</topology>
    </subcellularLocation>
</comment>
<reference evidence="7 8" key="1">
    <citation type="journal article" date="2023" name="Arcadia Sci">
        <title>De novo assembly of a long-read Amblyomma americanum tick genome.</title>
        <authorList>
            <person name="Chou S."/>
            <person name="Poskanzer K.E."/>
            <person name="Rollins M."/>
            <person name="Thuy-Boun P.S."/>
        </authorList>
    </citation>
    <scope>NUCLEOTIDE SEQUENCE [LARGE SCALE GENOMIC DNA]</scope>
    <source>
        <strain evidence="7">F_SG_1</strain>
        <tissue evidence="7">Salivary glands</tissue>
    </source>
</reference>
<feature type="transmembrane region" description="Helical" evidence="6">
    <location>
        <begin position="398"/>
        <end position="420"/>
    </location>
</feature>
<dbReference type="InterPro" id="IPR036259">
    <property type="entry name" value="MFS_trans_sf"/>
</dbReference>
<comment type="caution">
    <text evidence="7">The sequence shown here is derived from an EMBL/GenBank/DDBJ whole genome shotgun (WGS) entry which is preliminary data.</text>
</comment>
<organism evidence="7 8">
    <name type="scientific">Amblyomma americanum</name>
    <name type="common">Lone star tick</name>
    <dbReference type="NCBI Taxonomy" id="6943"/>
    <lineage>
        <taxon>Eukaryota</taxon>
        <taxon>Metazoa</taxon>
        <taxon>Ecdysozoa</taxon>
        <taxon>Arthropoda</taxon>
        <taxon>Chelicerata</taxon>
        <taxon>Arachnida</taxon>
        <taxon>Acari</taxon>
        <taxon>Parasitiformes</taxon>
        <taxon>Ixodida</taxon>
        <taxon>Ixodoidea</taxon>
        <taxon>Ixodidae</taxon>
        <taxon>Amblyomminae</taxon>
        <taxon>Amblyomma</taxon>
    </lineage>
</organism>
<feature type="transmembrane region" description="Helical" evidence="6">
    <location>
        <begin position="89"/>
        <end position="110"/>
    </location>
</feature>
<evidence type="ECO:0000313" key="7">
    <source>
        <dbReference type="EMBL" id="KAK8775057.1"/>
    </source>
</evidence>
<keyword evidence="3 6" id="KW-1133">Transmembrane helix</keyword>